<dbReference type="RefSeq" id="WP_238248701.1">
    <property type="nucleotide sequence ID" value="NZ_BPQX01000021.1"/>
</dbReference>
<dbReference type="InterPro" id="IPR010985">
    <property type="entry name" value="Ribbon_hlx_hlx"/>
</dbReference>
<sequence length="73" mass="8150">MMKKNVTGPARSKSMRLSTKIQEQVASSAERHGLSLTQEVDLRLRASFGDVWARRVLALDEVEPTSPRIVRSA</sequence>
<gene>
    <name evidence="1" type="ORF">QO016_004737</name>
</gene>
<reference evidence="1 2" key="1">
    <citation type="submission" date="2023-07" db="EMBL/GenBank/DDBJ databases">
        <title>Genomic Encyclopedia of Type Strains, Phase IV (KMG-IV): sequencing the most valuable type-strain genomes for metagenomic binning, comparative biology and taxonomic classification.</title>
        <authorList>
            <person name="Goeker M."/>
        </authorList>
    </citation>
    <scope>NUCLEOTIDE SEQUENCE [LARGE SCALE GENOMIC DNA]</scope>
    <source>
        <strain evidence="1 2">DSM 19562</strain>
    </source>
</reference>
<evidence type="ECO:0000313" key="1">
    <source>
        <dbReference type="EMBL" id="MDQ0445210.1"/>
    </source>
</evidence>
<name>A0ABU0HU03_9HYPH</name>
<evidence type="ECO:0000313" key="2">
    <source>
        <dbReference type="Proteomes" id="UP001236369"/>
    </source>
</evidence>
<keyword evidence="2" id="KW-1185">Reference proteome</keyword>
<dbReference type="Proteomes" id="UP001236369">
    <property type="component" value="Unassembled WGS sequence"/>
</dbReference>
<proteinExistence type="predicted"/>
<dbReference type="EMBL" id="JAUSVV010000023">
    <property type="protein sequence ID" value="MDQ0445210.1"/>
    <property type="molecule type" value="Genomic_DNA"/>
</dbReference>
<protein>
    <recommendedName>
        <fullName evidence="3">Toxin-antitoxin system</fullName>
    </recommendedName>
</protein>
<comment type="caution">
    <text evidence="1">The sequence shown here is derived from an EMBL/GenBank/DDBJ whole genome shotgun (WGS) entry which is preliminary data.</text>
</comment>
<organism evidence="1 2">
    <name type="scientific">Methylobacterium persicinum</name>
    <dbReference type="NCBI Taxonomy" id="374426"/>
    <lineage>
        <taxon>Bacteria</taxon>
        <taxon>Pseudomonadati</taxon>
        <taxon>Pseudomonadota</taxon>
        <taxon>Alphaproteobacteria</taxon>
        <taxon>Hyphomicrobiales</taxon>
        <taxon>Methylobacteriaceae</taxon>
        <taxon>Methylobacterium</taxon>
    </lineage>
</organism>
<dbReference type="SUPFAM" id="SSF47598">
    <property type="entry name" value="Ribbon-helix-helix"/>
    <property type="match status" value="1"/>
</dbReference>
<evidence type="ECO:0008006" key="3">
    <source>
        <dbReference type="Google" id="ProtNLM"/>
    </source>
</evidence>
<accession>A0ABU0HU03</accession>